<evidence type="ECO:0000313" key="3">
    <source>
        <dbReference type="Proteomes" id="UP000054911"/>
    </source>
</evidence>
<feature type="domain" description="AB hydrolase-1" evidence="1">
    <location>
        <begin position="13"/>
        <end position="223"/>
    </location>
</feature>
<evidence type="ECO:0000259" key="1">
    <source>
        <dbReference type="Pfam" id="PF12697"/>
    </source>
</evidence>
<comment type="caution">
    <text evidence="2">The sequence shown here is derived from an EMBL/GenBank/DDBJ whole genome shotgun (WGS) entry which is preliminary data.</text>
</comment>
<organism evidence="2 3">
    <name type="scientific">Caballeronia pedi</name>
    <dbReference type="NCBI Taxonomy" id="1777141"/>
    <lineage>
        <taxon>Bacteria</taxon>
        <taxon>Pseudomonadati</taxon>
        <taxon>Pseudomonadota</taxon>
        <taxon>Betaproteobacteria</taxon>
        <taxon>Burkholderiales</taxon>
        <taxon>Burkholderiaceae</taxon>
        <taxon>Caballeronia</taxon>
    </lineage>
</organism>
<dbReference type="SUPFAM" id="SSF53474">
    <property type="entry name" value="alpha/beta-Hydrolases"/>
    <property type="match status" value="1"/>
</dbReference>
<dbReference type="PANTHER" id="PTHR43194">
    <property type="entry name" value="HYDROLASE ALPHA/BETA FOLD FAMILY"/>
    <property type="match status" value="1"/>
</dbReference>
<dbReference type="Gene3D" id="3.40.50.1820">
    <property type="entry name" value="alpha/beta hydrolase"/>
    <property type="match status" value="1"/>
</dbReference>
<keyword evidence="3" id="KW-1185">Reference proteome</keyword>
<protein>
    <submittedName>
        <fullName evidence="2">Alpha/beta hydrolase</fullName>
    </submittedName>
</protein>
<dbReference type="PANTHER" id="PTHR43194:SF2">
    <property type="entry name" value="PEROXISOMAL MEMBRANE PROTEIN LPX1"/>
    <property type="match status" value="1"/>
</dbReference>
<sequence length="231" mass="24627">MDILTQGDGPTRIVAVHGIQGTRAVWRPLAETMRGQATFVLPNLRGRGAAARGSQAADYGLRAFAADLAHVIDAATRGEPYCLAGWSMGVTVSLAALPQLSHRPKKLILMSGSPALCALQWFRAREGAALADEIAAREARLNLADAADRDAVAWTWQGIRDTDQRGVLASVDIPALIVHGAADDECPLEHAHWLREGLPRARLDIIAGAGHGIPTTHTAEVATAVRRFLSD</sequence>
<dbReference type="OrthoDB" id="8960868at2"/>
<dbReference type="AlphaFoldDB" id="A0A157ZNV7"/>
<dbReference type="InterPro" id="IPR029058">
    <property type="entry name" value="AB_hydrolase_fold"/>
</dbReference>
<dbReference type="RefSeq" id="WP_061173574.1">
    <property type="nucleotide sequence ID" value="NZ_FCOE02000003.1"/>
</dbReference>
<dbReference type="EMBL" id="FCOE02000003">
    <property type="protein sequence ID" value="SAK46657.1"/>
    <property type="molecule type" value="Genomic_DNA"/>
</dbReference>
<keyword evidence="2" id="KW-0378">Hydrolase</keyword>
<name>A0A157ZNV7_9BURK</name>
<accession>A0A157ZNV7</accession>
<evidence type="ECO:0000313" key="2">
    <source>
        <dbReference type="EMBL" id="SAK46657.1"/>
    </source>
</evidence>
<dbReference type="Pfam" id="PF12697">
    <property type="entry name" value="Abhydrolase_6"/>
    <property type="match status" value="1"/>
</dbReference>
<dbReference type="InterPro" id="IPR000073">
    <property type="entry name" value="AB_hydrolase_1"/>
</dbReference>
<proteinExistence type="predicted"/>
<dbReference type="InterPro" id="IPR050228">
    <property type="entry name" value="Carboxylesterase_BioH"/>
</dbReference>
<dbReference type="STRING" id="1777141.AWB80_01004"/>
<dbReference type="GO" id="GO:0016787">
    <property type="term" value="F:hydrolase activity"/>
    <property type="evidence" value="ECO:0007669"/>
    <property type="project" value="UniProtKB-KW"/>
</dbReference>
<reference evidence="2" key="1">
    <citation type="submission" date="2016-01" db="EMBL/GenBank/DDBJ databases">
        <authorList>
            <person name="Peeters C."/>
        </authorList>
    </citation>
    <scope>NUCLEOTIDE SEQUENCE [LARGE SCALE GENOMIC DNA]</scope>
    <source>
        <strain evidence="2">LMG 29323</strain>
    </source>
</reference>
<gene>
    <name evidence="2" type="ORF">AWB80_01004</name>
</gene>
<dbReference type="Proteomes" id="UP000054911">
    <property type="component" value="Unassembled WGS sequence"/>
</dbReference>